<feature type="compositionally biased region" description="Basic and acidic residues" evidence="1">
    <location>
        <begin position="117"/>
        <end position="127"/>
    </location>
</feature>
<evidence type="ECO:0000313" key="3">
    <source>
        <dbReference type="Proteomes" id="UP000192596"/>
    </source>
</evidence>
<name>A0A1V8TL42_9PEZI</name>
<dbReference type="EMBL" id="NAJO01000005">
    <property type="protein sequence ID" value="OQO12086.1"/>
    <property type="molecule type" value="Genomic_DNA"/>
</dbReference>
<feature type="compositionally biased region" description="Polar residues" evidence="1">
    <location>
        <begin position="166"/>
        <end position="180"/>
    </location>
</feature>
<feature type="region of interest" description="Disordered" evidence="1">
    <location>
        <begin position="219"/>
        <end position="250"/>
    </location>
</feature>
<feature type="compositionally biased region" description="Polar residues" evidence="1">
    <location>
        <begin position="228"/>
        <end position="240"/>
    </location>
</feature>
<comment type="caution">
    <text evidence="2">The sequence shown here is derived from an EMBL/GenBank/DDBJ whole genome shotgun (WGS) entry which is preliminary data.</text>
</comment>
<keyword evidence="3" id="KW-1185">Reference proteome</keyword>
<protein>
    <submittedName>
        <fullName evidence="2">Uncharacterized protein</fullName>
    </submittedName>
</protein>
<feature type="region of interest" description="Disordered" evidence="1">
    <location>
        <begin position="155"/>
        <end position="187"/>
    </location>
</feature>
<feature type="compositionally biased region" description="Basic and acidic residues" evidence="1">
    <location>
        <begin position="30"/>
        <end position="50"/>
    </location>
</feature>
<reference evidence="3" key="1">
    <citation type="submission" date="2017-03" db="EMBL/GenBank/DDBJ databases">
        <title>Genomes of endolithic fungi from Antarctica.</title>
        <authorList>
            <person name="Coleine C."/>
            <person name="Masonjones S."/>
            <person name="Stajich J.E."/>
        </authorList>
    </citation>
    <scope>NUCLEOTIDE SEQUENCE [LARGE SCALE GENOMIC DNA]</scope>
    <source>
        <strain evidence="3">CCFEE 5527</strain>
    </source>
</reference>
<feature type="region of interest" description="Disordered" evidence="1">
    <location>
        <begin position="92"/>
        <end position="132"/>
    </location>
</feature>
<evidence type="ECO:0000256" key="1">
    <source>
        <dbReference type="SAM" id="MobiDB-lite"/>
    </source>
</evidence>
<gene>
    <name evidence="2" type="ORF">B0A48_02725</name>
</gene>
<dbReference type="OrthoDB" id="506431at2759"/>
<dbReference type="AlphaFoldDB" id="A0A1V8TL42"/>
<proteinExistence type="predicted"/>
<dbReference type="Proteomes" id="UP000192596">
    <property type="component" value="Unassembled WGS sequence"/>
</dbReference>
<organism evidence="2 3">
    <name type="scientific">Cryoendolithus antarcticus</name>
    <dbReference type="NCBI Taxonomy" id="1507870"/>
    <lineage>
        <taxon>Eukaryota</taxon>
        <taxon>Fungi</taxon>
        <taxon>Dikarya</taxon>
        <taxon>Ascomycota</taxon>
        <taxon>Pezizomycotina</taxon>
        <taxon>Dothideomycetes</taxon>
        <taxon>Dothideomycetidae</taxon>
        <taxon>Cladosporiales</taxon>
        <taxon>Cladosporiaceae</taxon>
        <taxon>Cryoendolithus</taxon>
    </lineage>
</organism>
<feature type="region of interest" description="Disordered" evidence="1">
    <location>
        <begin position="28"/>
        <end position="56"/>
    </location>
</feature>
<evidence type="ECO:0000313" key="2">
    <source>
        <dbReference type="EMBL" id="OQO12086.1"/>
    </source>
</evidence>
<accession>A0A1V8TL42</accession>
<dbReference type="InParanoid" id="A0A1V8TL42"/>
<sequence length="301" mass="33699">MSIWRGTQSAIFYYVSCTPLLNARYRKRREKEARRDALSRTEWKTTHPDYPDQVAPNSINPFWAAEIEAGPRIDPGKLKEIKEKRKARFEGREAGDVNVGRGVESRAGTGSSGQSLEDARLGADGSKDGSVAGGARWNHRIYQREDEELWGAQGSSSANLHRIPTRPSTAHTNASATPKSYQPDRHPAINDMHPPTTRKISHPEAVAWMFQPLPTAEVMAGKEPPGRSRTNSDLSRSRATSLRKKASGTPVRVVHLESEETVETVLLTPGSEVGWVPEEEAVEFAFEHTRREVRERRSLEW</sequence>